<dbReference type="InterPro" id="IPR000873">
    <property type="entry name" value="AMP-dep_synth/lig_dom"/>
</dbReference>
<dbReference type="Gene3D" id="3.40.50.980">
    <property type="match status" value="1"/>
</dbReference>
<organism evidence="4 5">
    <name type="scientific">Ancylostoma caninum</name>
    <name type="common">Dog hookworm</name>
    <dbReference type="NCBI Taxonomy" id="29170"/>
    <lineage>
        <taxon>Eukaryota</taxon>
        <taxon>Metazoa</taxon>
        <taxon>Ecdysozoa</taxon>
        <taxon>Nematoda</taxon>
        <taxon>Chromadorea</taxon>
        <taxon>Rhabditida</taxon>
        <taxon>Rhabditina</taxon>
        <taxon>Rhabditomorpha</taxon>
        <taxon>Strongyloidea</taxon>
        <taxon>Ancylostomatidae</taxon>
        <taxon>Ancylostomatinae</taxon>
        <taxon>Ancylostoma</taxon>
    </lineage>
</organism>
<evidence type="ECO:0000259" key="3">
    <source>
        <dbReference type="Pfam" id="PF00501"/>
    </source>
</evidence>
<keyword evidence="2" id="KW-0576">Peroxisome</keyword>
<dbReference type="SUPFAM" id="SSF56801">
    <property type="entry name" value="Acetyl-CoA synthetase-like"/>
    <property type="match status" value="1"/>
</dbReference>
<accession>A0A368H6E4</accession>
<dbReference type="PROSITE" id="PS00455">
    <property type="entry name" value="AMP_BINDING"/>
    <property type="match status" value="1"/>
</dbReference>
<dbReference type="PANTHER" id="PTHR24096:SF422">
    <property type="entry name" value="BCDNA.GH02901"/>
    <property type="match status" value="1"/>
</dbReference>
<dbReference type="STRING" id="29170.A0A368H6E4"/>
<feature type="domain" description="AMP-dependent synthetase/ligase" evidence="3">
    <location>
        <begin position="1"/>
        <end position="151"/>
    </location>
</feature>
<dbReference type="InterPro" id="IPR020845">
    <property type="entry name" value="AMP-binding_CS"/>
</dbReference>
<evidence type="ECO:0000256" key="2">
    <source>
        <dbReference type="ARBA" id="ARBA00023140"/>
    </source>
</evidence>
<keyword evidence="5" id="KW-1185">Reference proteome</keyword>
<protein>
    <recommendedName>
        <fullName evidence="3">AMP-dependent synthetase/ligase domain-containing protein</fullName>
    </recommendedName>
</protein>
<dbReference type="AlphaFoldDB" id="A0A368H6E4"/>
<reference evidence="4 5" key="1">
    <citation type="submission" date="2014-10" db="EMBL/GenBank/DDBJ databases">
        <title>Draft genome of the hookworm Ancylostoma caninum.</title>
        <authorList>
            <person name="Mitreva M."/>
        </authorList>
    </citation>
    <scope>NUCLEOTIDE SEQUENCE [LARGE SCALE GENOMIC DNA]</scope>
    <source>
        <strain evidence="4 5">Baltimore</strain>
    </source>
</reference>
<dbReference type="GO" id="GO:0016405">
    <property type="term" value="F:CoA-ligase activity"/>
    <property type="evidence" value="ECO:0007669"/>
    <property type="project" value="TreeGrafter"/>
</dbReference>
<dbReference type="GO" id="GO:0005777">
    <property type="term" value="C:peroxisome"/>
    <property type="evidence" value="ECO:0007669"/>
    <property type="project" value="UniProtKB-SubCell"/>
</dbReference>
<dbReference type="OrthoDB" id="10253869at2759"/>
<gene>
    <name evidence="4" type="ORF">ANCCAN_03063</name>
</gene>
<sequence length="183" mass="20672">MALLPYSSGTTGSPKGVILTHRNFTTMLDIINSHFDNHIVNKLGNSDWDYHNENLLLMLPFYHIYGFGLMNQTLITGTTGIIFAKFDPTVFLDAIQTYRPKMLMLVPPILLLLTKHPMASNYDLSSLQFVLTGAAPAGKDLCDEFLNKYKHVRYLAQGKPERYSRQALTTLKMWYTSCTGGCK</sequence>
<comment type="caution">
    <text evidence="4">The sequence shown here is derived from an EMBL/GenBank/DDBJ whole genome shotgun (WGS) entry which is preliminary data.</text>
</comment>
<dbReference type="Proteomes" id="UP000252519">
    <property type="component" value="Unassembled WGS sequence"/>
</dbReference>
<evidence type="ECO:0000313" key="4">
    <source>
        <dbReference type="EMBL" id="RCN50845.1"/>
    </source>
</evidence>
<name>A0A368H6E4_ANCCA</name>
<evidence type="ECO:0000256" key="1">
    <source>
        <dbReference type="ARBA" id="ARBA00004275"/>
    </source>
</evidence>
<dbReference type="PANTHER" id="PTHR24096">
    <property type="entry name" value="LONG-CHAIN-FATTY-ACID--COA LIGASE"/>
    <property type="match status" value="1"/>
</dbReference>
<comment type="subcellular location">
    <subcellularLocation>
        <location evidence="1">Peroxisome</location>
    </subcellularLocation>
</comment>
<dbReference type="EMBL" id="JOJR01000019">
    <property type="protein sequence ID" value="RCN50845.1"/>
    <property type="molecule type" value="Genomic_DNA"/>
</dbReference>
<dbReference type="Pfam" id="PF00501">
    <property type="entry name" value="AMP-binding"/>
    <property type="match status" value="1"/>
</dbReference>
<proteinExistence type="predicted"/>
<evidence type="ECO:0000313" key="5">
    <source>
        <dbReference type="Proteomes" id="UP000252519"/>
    </source>
</evidence>